<dbReference type="Gene3D" id="3.20.20.80">
    <property type="entry name" value="Glycosidases"/>
    <property type="match status" value="1"/>
</dbReference>
<evidence type="ECO:0000256" key="3">
    <source>
        <dbReference type="ARBA" id="ARBA00005641"/>
    </source>
</evidence>
<evidence type="ECO:0000313" key="20">
    <source>
        <dbReference type="WBParaSite" id="ACRNAN_scaffold1113.g18014.t2"/>
    </source>
</evidence>
<feature type="transmembrane region" description="Helical" evidence="17">
    <location>
        <begin position="444"/>
        <end position="462"/>
    </location>
</feature>
<keyword evidence="6" id="KW-0808">Transferase</keyword>
<dbReference type="Gene3D" id="3.10.100.10">
    <property type="entry name" value="Mannose-Binding Protein A, subunit A"/>
    <property type="match status" value="1"/>
</dbReference>
<evidence type="ECO:0000256" key="10">
    <source>
        <dbReference type="ARBA" id="ARBA00023098"/>
    </source>
</evidence>
<dbReference type="CDD" id="cd01285">
    <property type="entry name" value="nucleoside_deaminase"/>
    <property type="match status" value="1"/>
</dbReference>
<dbReference type="InterPro" id="IPR017853">
    <property type="entry name" value="GH"/>
</dbReference>
<evidence type="ECO:0000259" key="18">
    <source>
        <dbReference type="PROSITE" id="PS51747"/>
    </source>
</evidence>
<dbReference type="GO" id="GO:0016020">
    <property type="term" value="C:membrane"/>
    <property type="evidence" value="ECO:0007669"/>
    <property type="project" value="UniProtKB-SubCell"/>
</dbReference>
<dbReference type="InterPro" id="IPR002125">
    <property type="entry name" value="CMP_dCMP_dom"/>
</dbReference>
<evidence type="ECO:0000256" key="5">
    <source>
        <dbReference type="ARBA" id="ARBA00022516"/>
    </source>
</evidence>
<evidence type="ECO:0000256" key="8">
    <source>
        <dbReference type="ARBA" id="ARBA00022801"/>
    </source>
</evidence>
<evidence type="ECO:0000256" key="9">
    <source>
        <dbReference type="ARBA" id="ARBA00022989"/>
    </source>
</evidence>
<dbReference type="InterPro" id="IPR016193">
    <property type="entry name" value="Cytidine_deaminase-like"/>
</dbReference>
<name>A0A914CIF6_9BILA</name>
<dbReference type="InterPro" id="IPR018087">
    <property type="entry name" value="Glyco_hydro_5_CS"/>
</dbReference>
<keyword evidence="11 17" id="KW-0472">Membrane</keyword>
<organism evidence="19 20">
    <name type="scientific">Acrobeloides nanus</name>
    <dbReference type="NCBI Taxonomy" id="290746"/>
    <lineage>
        <taxon>Eukaryota</taxon>
        <taxon>Metazoa</taxon>
        <taxon>Ecdysozoa</taxon>
        <taxon>Nematoda</taxon>
        <taxon>Chromadorea</taxon>
        <taxon>Rhabditida</taxon>
        <taxon>Tylenchina</taxon>
        <taxon>Cephalobomorpha</taxon>
        <taxon>Cephaloboidea</taxon>
        <taxon>Cephalobidae</taxon>
        <taxon>Acrobeloides</taxon>
    </lineage>
</organism>
<dbReference type="CDD" id="cd07991">
    <property type="entry name" value="LPLAT_LPCAT1-like"/>
    <property type="match status" value="1"/>
</dbReference>
<evidence type="ECO:0000256" key="14">
    <source>
        <dbReference type="ARBA" id="ARBA00023295"/>
    </source>
</evidence>
<dbReference type="SUPFAM" id="SSF56436">
    <property type="entry name" value="C-type lectin-like"/>
    <property type="match status" value="1"/>
</dbReference>
<keyword evidence="13" id="KW-1208">Phospholipid metabolism</keyword>
<keyword evidence="9 17" id="KW-1133">Transmembrane helix</keyword>
<dbReference type="Pfam" id="PF00383">
    <property type="entry name" value="dCMP_cyt_deam_1"/>
    <property type="match status" value="1"/>
</dbReference>
<keyword evidence="5" id="KW-0444">Lipid biosynthesis</keyword>
<dbReference type="GO" id="GO:0008654">
    <property type="term" value="P:phospholipid biosynthetic process"/>
    <property type="evidence" value="ECO:0007669"/>
    <property type="project" value="UniProtKB-KW"/>
</dbReference>
<evidence type="ECO:0000256" key="4">
    <source>
        <dbReference type="ARBA" id="ARBA00008655"/>
    </source>
</evidence>
<dbReference type="AlphaFoldDB" id="A0A914CIF6"/>
<keyword evidence="7 17" id="KW-0812">Transmembrane</keyword>
<dbReference type="GO" id="GO:0000272">
    <property type="term" value="P:polysaccharide catabolic process"/>
    <property type="evidence" value="ECO:0007669"/>
    <property type="project" value="InterPro"/>
</dbReference>
<dbReference type="InterPro" id="IPR016187">
    <property type="entry name" value="CTDL_fold"/>
</dbReference>
<dbReference type="WBParaSite" id="ACRNAN_scaffold1113.g18014.t2">
    <property type="protein sequence ID" value="ACRNAN_scaffold1113.g18014.t2"/>
    <property type="gene ID" value="ACRNAN_scaffold1113.g18014"/>
</dbReference>
<dbReference type="GO" id="GO:0004553">
    <property type="term" value="F:hydrolase activity, hydrolyzing O-glycosyl compounds"/>
    <property type="evidence" value="ECO:0007669"/>
    <property type="project" value="InterPro"/>
</dbReference>
<feature type="transmembrane region" description="Helical" evidence="17">
    <location>
        <begin position="420"/>
        <end position="437"/>
    </location>
</feature>
<evidence type="ECO:0000256" key="6">
    <source>
        <dbReference type="ARBA" id="ARBA00022679"/>
    </source>
</evidence>
<dbReference type="CDD" id="cd00037">
    <property type="entry name" value="CLECT"/>
    <property type="match status" value="1"/>
</dbReference>
<dbReference type="InterPro" id="IPR016186">
    <property type="entry name" value="C-type_lectin-like/link_sf"/>
</dbReference>
<evidence type="ECO:0000256" key="15">
    <source>
        <dbReference type="ARBA" id="ARBA00023315"/>
    </source>
</evidence>
<keyword evidence="14" id="KW-0326">Glycosidase</keyword>
<dbReference type="Pfam" id="PF00150">
    <property type="entry name" value="Cellulase"/>
    <property type="match status" value="1"/>
</dbReference>
<evidence type="ECO:0000256" key="13">
    <source>
        <dbReference type="ARBA" id="ARBA00023264"/>
    </source>
</evidence>
<dbReference type="PROSITE" id="PS00659">
    <property type="entry name" value="GLYCOSYL_HYDROL_F5"/>
    <property type="match status" value="1"/>
</dbReference>
<dbReference type="GO" id="GO:0004366">
    <property type="term" value="F:glycerol-3-phosphate O-acyltransferase activity"/>
    <property type="evidence" value="ECO:0007669"/>
    <property type="project" value="TreeGrafter"/>
</dbReference>
<evidence type="ECO:0000256" key="12">
    <source>
        <dbReference type="ARBA" id="ARBA00023209"/>
    </source>
</evidence>
<protein>
    <submittedName>
        <fullName evidence="20">CMP/dCMP-type deaminase domain-containing protein</fullName>
    </submittedName>
</protein>
<dbReference type="GO" id="GO:0019432">
    <property type="term" value="P:triglyceride biosynthetic process"/>
    <property type="evidence" value="ECO:0007669"/>
    <property type="project" value="TreeGrafter"/>
</dbReference>
<dbReference type="InterPro" id="IPR045252">
    <property type="entry name" value="LPCAT1-like"/>
</dbReference>
<sequence>MSLYASDNPLGYIYWNNETMEQLKCNWNVNVVRLPMSIGYNGYLKDPEGNYERVVNAIEAAIETGIYVIVDWHDFDWHLEQAVPFFANISQLYGKYPHVLYETYNEPSWADSWANLTVYHTAIIKAIRANDPDNVIIVGTARSSIDVDIAAAAPLNFSNIAYTLHFYTNIPNTTWGGNIMEKAQKAIDMNLPIFVTEYGVCNANGQGPVDYNVSQMFWDFLDTNKISYLAWTISDDKGCYYTLKYPTTASQVGDKDYWTESGAYIIKKLWSTDQGLTCPTTCSCPSGNWYQSTVNPCNCYAFIQTPLDWNSANNVCRQQNPKATLTSIDSAFENNEILDRIQTAYKAHSFKRGLFVENNNDWQGEDCDYMQIFDLQTDIIQAGVEAVIQDDLSFTCDASPITHWNALTLPPCSSSLSTSVLLYVVYIVGCFIRYGILLPIRLNLMIMAALFISCSSIILTLLQCSQEQRLYLCKAFSRLFSSAMGLVARYEGGKKNRPKPPGIVVSNHMSANDVQVIAADIQYEDPIPTGFSITGQRHTGFIGWAERMGGKITNALWFERADEGQRRDFRNKVLSVARDVKNDPILMFPEGYCTNNTMVYQFRRAVFADGIDIYPIALKQDPRLGEAFWLDDSYVVHLLRIMTSWATVYNIKYLPKMRKKKGESSEEFAKRVQSVIAEAVDIDGVLVNNDPTAHAEVIAIRNACEKLGTYDLKGCVLYTSCYPCPMCFGAALWSRVDAVFYAATAKDAAKSGFDDAKFYEILRNSEQYEYKIEHLEIDGCMKPFMLWNEKQDKIPY</sequence>
<keyword evidence="10" id="KW-0443">Lipid metabolism</keyword>
<dbReference type="PANTHER" id="PTHR23063:SF2">
    <property type="entry name" value="GLYCEROL-3-PHOSPHATE ACYLTRANSFERASE 4, ISOFORM D-RELATED"/>
    <property type="match status" value="1"/>
</dbReference>
<dbReference type="SUPFAM" id="SSF51445">
    <property type="entry name" value="(Trans)glycosidases"/>
    <property type="match status" value="1"/>
</dbReference>
<dbReference type="InterPro" id="IPR002123">
    <property type="entry name" value="Plipid/glycerol_acylTrfase"/>
</dbReference>
<evidence type="ECO:0000313" key="19">
    <source>
        <dbReference type="Proteomes" id="UP000887540"/>
    </source>
</evidence>
<comment type="subcellular location">
    <subcellularLocation>
        <location evidence="1">Membrane</location>
    </subcellularLocation>
</comment>
<evidence type="ECO:0000256" key="17">
    <source>
        <dbReference type="SAM" id="Phobius"/>
    </source>
</evidence>
<dbReference type="Pfam" id="PF01553">
    <property type="entry name" value="Acyltransferase"/>
    <property type="match status" value="1"/>
</dbReference>
<comment type="similarity">
    <text evidence="3">Belongs to the glycosyl hydrolase 5 (cellulase A) family.</text>
</comment>
<dbReference type="InterPro" id="IPR001547">
    <property type="entry name" value="Glyco_hydro_5"/>
</dbReference>
<dbReference type="PROSITE" id="PS51747">
    <property type="entry name" value="CYT_DCMP_DEAMINASES_2"/>
    <property type="match status" value="1"/>
</dbReference>
<comment type="pathway">
    <text evidence="2">Lipid metabolism.</text>
</comment>
<comment type="pathway">
    <text evidence="16">Phospholipid metabolism.</text>
</comment>
<dbReference type="GO" id="GO:0005783">
    <property type="term" value="C:endoplasmic reticulum"/>
    <property type="evidence" value="ECO:0007669"/>
    <property type="project" value="TreeGrafter"/>
</dbReference>
<keyword evidence="12" id="KW-0594">Phospholipid biosynthesis</keyword>
<reference evidence="20" key="1">
    <citation type="submission" date="2022-11" db="UniProtKB">
        <authorList>
            <consortium name="WormBaseParasite"/>
        </authorList>
    </citation>
    <scope>IDENTIFICATION</scope>
</reference>
<feature type="domain" description="CMP/dCMP-type deaminase" evidence="18">
    <location>
        <begin position="649"/>
        <end position="754"/>
    </location>
</feature>
<keyword evidence="15" id="KW-0012">Acyltransferase</keyword>
<evidence type="ECO:0000256" key="11">
    <source>
        <dbReference type="ARBA" id="ARBA00023136"/>
    </source>
</evidence>
<evidence type="ECO:0000256" key="1">
    <source>
        <dbReference type="ARBA" id="ARBA00004370"/>
    </source>
</evidence>
<comment type="similarity">
    <text evidence="4">Belongs to the 1-acyl-sn-glycerol-3-phosphate acyltransferase family.</text>
</comment>
<keyword evidence="19" id="KW-1185">Reference proteome</keyword>
<dbReference type="PANTHER" id="PTHR23063">
    <property type="entry name" value="PHOSPHOLIPID ACYLTRANSFERASE"/>
    <property type="match status" value="1"/>
</dbReference>
<dbReference type="SMART" id="SM00563">
    <property type="entry name" value="PlsC"/>
    <property type="match status" value="1"/>
</dbReference>
<proteinExistence type="inferred from homology"/>
<dbReference type="Gene3D" id="3.40.140.10">
    <property type="entry name" value="Cytidine Deaminase, domain 2"/>
    <property type="match status" value="1"/>
</dbReference>
<evidence type="ECO:0000256" key="7">
    <source>
        <dbReference type="ARBA" id="ARBA00022692"/>
    </source>
</evidence>
<dbReference type="Proteomes" id="UP000887540">
    <property type="component" value="Unplaced"/>
</dbReference>
<evidence type="ECO:0000256" key="2">
    <source>
        <dbReference type="ARBA" id="ARBA00005189"/>
    </source>
</evidence>
<keyword evidence="8" id="KW-0378">Hydrolase</keyword>
<dbReference type="SUPFAM" id="SSF53927">
    <property type="entry name" value="Cytidine deaminase-like"/>
    <property type="match status" value="1"/>
</dbReference>
<evidence type="ECO:0000256" key="16">
    <source>
        <dbReference type="ARBA" id="ARBA00025707"/>
    </source>
</evidence>
<dbReference type="SUPFAM" id="SSF69593">
    <property type="entry name" value="Glycerol-3-phosphate (1)-acyltransferase"/>
    <property type="match status" value="1"/>
</dbReference>
<accession>A0A914CIF6</accession>